<dbReference type="EMBL" id="DQ852611">
    <property type="protein sequence ID" value="ABR18546.1"/>
    <property type="molecule type" value="Genomic_DNA"/>
</dbReference>
<dbReference type="SUPFAM" id="SSF51735">
    <property type="entry name" value="NAD(P)-binding Rossmann-fold domains"/>
    <property type="match status" value="1"/>
</dbReference>
<dbReference type="Gene3D" id="3.40.50.720">
    <property type="entry name" value="NAD(P)-binding Rossmann-like Domain"/>
    <property type="match status" value="1"/>
</dbReference>
<evidence type="ECO:0000313" key="2">
    <source>
        <dbReference type="EMBL" id="ABR18546.1"/>
    </source>
</evidence>
<evidence type="ECO:0008006" key="3">
    <source>
        <dbReference type="Google" id="ProtNLM"/>
    </source>
</evidence>
<accession>C6YBA9</accession>
<dbReference type="InterPro" id="IPR036291">
    <property type="entry name" value="NAD(P)-bd_dom_sf"/>
</dbReference>
<comment type="similarity">
    <text evidence="1">Belongs to the ornithine cyclodeaminase/mu-crystallin family.</text>
</comment>
<dbReference type="AlphaFoldDB" id="C6YBA9"/>
<reference evidence="2" key="1">
    <citation type="submission" date="2006-07" db="EMBL/GenBank/DDBJ databases">
        <title>Catharanthus roseus CrT-DNA (CrT1) fragment contains sequence homologous to pRiA4 TL-DNA ORF6, ORF7, ORF8 and ORF9.</title>
        <authorList>
            <person name="Sen J."/>
            <person name="Batra J."/>
            <person name="Jaggi M."/>
        </authorList>
    </citation>
    <scope>NUCLEOTIDE SEQUENCE</scope>
    <source>
        <strain evidence="2">CrT1</strain>
    </source>
</reference>
<evidence type="ECO:0000256" key="1">
    <source>
        <dbReference type="ARBA" id="ARBA00008903"/>
    </source>
</evidence>
<feature type="non-terminal residue" evidence="2">
    <location>
        <position position="1"/>
    </location>
</feature>
<dbReference type="InterPro" id="IPR003462">
    <property type="entry name" value="ODC_Mu_crystall"/>
</dbReference>
<name>C6YBA9_CATRO</name>
<proteinExistence type="inferred from homology"/>
<protein>
    <recommendedName>
        <fullName evidence="3">Ornithine cyclodeaminase</fullName>
    </recommendedName>
</protein>
<dbReference type="GO" id="GO:0005737">
    <property type="term" value="C:cytoplasm"/>
    <property type="evidence" value="ECO:0007669"/>
    <property type="project" value="TreeGrafter"/>
</dbReference>
<dbReference type="Gene3D" id="3.30.1780.10">
    <property type="entry name" value="ornithine cyclodeaminase, domain 1"/>
    <property type="match status" value="1"/>
</dbReference>
<dbReference type="InterPro" id="IPR023401">
    <property type="entry name" value="ODC_N"/>
</dbReference>
<dbReference type="PANTHER" id="PTHR13812:SF19">
    <property type="entry name" value="KETIMINE REDUCTASE MU-CRYSTALLIN"/>
    <property type="match status" value="1"/>
</dbReference>
<dbReference type="PANTHER" id="PTHR13812">
    <property type="entry name" value="KETIMINE REDUCTASE MU-CRYSTALLIN"/>
    <property type="match status" value="1"/>
</dbReference>
<organism evidence="2">
    <name type="scientific">Catharanthus roseus</name>
    <name type="common">Madagascar periwinkle</name>
    <name type="synonym">Vinca rosea</name>
    <dbReference type="NCBI Taxonomy" id="4058"/>
    <lineage>
        <taxon>Eukaryota</taxon>
        <taxon>Viridiplantae</taxon>
        <taxon>Streptophyta</taxon>
        <taxon>Embryophyta</taxon>
        <taxon>Tracheophyta</taxon>
        <taxon>Spermatophyta</taxon>
        <taxon>Magnoliopsida</taxon>
        <taxon>eudicotyledons</taxon>
        <taxon>Gunneridae</taxon>
        <taxon>Pentapetalae</taxon>
        <taxon>asterids</taxon>
        <taxon>lamiids</taxon>
        <taxon>Gentianales</taxon>
        <taxon>Apocynaceae</taxon>
        <taxon>Rauvolfioideae</taxon>
        <taxon>Vinceae</taxon>
        <taxon>Catharanthinae</taxon>
        <taxon>Catharanthus</taxon>
    </lineage>
</organism>
<sequence>QRKFAPTRQMAKQLCEVHWTESALSNLDIQITPAFVDEALKSYWEVFAAGKAGHVKAYLTFNKNVPGWTEGALIGYFGRYSGTKDIHFAPTNAATGKPLQHSDIFLRDKVSGTLLMSVEGVAISNGRTGWFSLACVNLLLQGREDIDVFLFGAGKVAEAVILSLNYGAAKRIRKVAVLSRGKKSNFELVEKLRDCVTFSLEAVGDRSLLPYSQFVIMATNYGKPVFEAAEIAPNAVTLSLGIDDMPPDYIEHVLSADGLIVADDLVAMEARNVDAVALYYSRRGMKLTQHGKRDGIKNYTEILDDEALMNDLKAWKGPANFSPVGLASIDVAVAAHVYETLLNKLAGPMEHGH</sequence>